<organism evidence="2 3">
    <name type="scientific">Aquimarina intermedia</name>
    <dbReference type="NCBI Taxonomy" id="350814"/>
    <lineage>
        <taxon>Bacteria</taxon>
        <taxon>Pseudomonadati</taxon>
        <taxon>Bacteroidota</taxon>
        <taxon>Flavobacteriia</taxon>
        <taxon>Flavobacteriales</taxon>
        <taxon>Flavobacteriaceae</taxon>
        <taxon>Aquimarina</taxon>
    </lineage>
</organism>
<dbReference type="InterPro" id="IPR016193">
    <property type="entry name" value="Cytidine_deaminase-like"/>
</dbReference>
<gene>
    <name evidence="2" type="ORF">BD809_103317</name>
</gene>
<name>A0A5S5CB85_9FLAO</name>
<comment type="caution">
    <text evidence="2">The sequence shown here is derived from an EMBL/GenBank/DDBJ whole genome shotgun (WGS) entry which is preliminary data.</text>
</comment>
<dbReference type="PANTHER" id="PTHR11079">
    <property type="entry name" value="CYTOSINE DEAMINASE FAMILY MEMBER"/>
    <property type="match status" value="1"/>
</dbReference>
<sequence length="155" mass="17221">MEREENHIYFMQRAIALAKKGAITEGGGPFGAVVVKNNQILAEAFNEVKGKGDCTQHAELAAIQKACAIMECDALENCILYTSCEPCMMCLGASYWSGFKAIYYGASAADAKAFGYVYSDMYYSSDMEERHSEFNMKQLLSEQAIKVWESQLETT</sequence>
<protein>
    <submittedName>
        <fullName evidence="2">tRNA(Arg) A34 adenosine deaminase TadA</fullName>
    </submittedName>
</protein>
<keyword evidence="3" id="KW-1185">Reference proteome</keyword>
<dbReference type="EMBL" id="VNHU01000003">
    <property type="protein sequence ID" value="TYP75253.1"/>
    <property type="molecule type" value="Genomic_DNA"/>
</dbReference>
<dbReference type="Pfam" id="PF00383">
    <property type="entry name" value="dCMP_cyt_deam_1"/>
    <property type="match status" value="1"/>
</dbReference>
<evidence type="ECO:0000313" key="2">
    <source>
        <dbReference type="EMBL" id="TYP75253.1"/>
    </source>
</evidence>
<evidence type="ECO:0000313" key="3">
    <source>
        <dbReference type="Proteomes" id="UP000324376"/>
    </source>
</evidence>
<dbReference type="PROSITE" id="PS51747">
    <property type="entry name" value="CYT_DCMP_DEAMINASES_2"/>
    <property type="match status" value="1"/>
</dbReference>
<dbReference type="Proteomes" id="UP000324376">
    <property type="component" value="Unassembled WGS sequence"/>
</dbReference>
<dbReference type="CDD" id="cd01285">
    <property type="entry name" value="nucleoside_deaminase"/>
    <property type="match status" value="1"/>
</dbReference>
<dbReference type="AlphaFoldDB" id="A0A5S5CB85"/>
<proteinExistence type="predicted"/>
<dbReference type="OrthoDB" id="9802676at2"/>
<accession>A0A5S5CB85</accession>
<reference evidence="2 3" key="1">
    <citation type="submission" date="2019-07" db="EMBL/GenBank/DDBJ databases">
        <title>Genomic Encyclopedia of Archaeal and Bacterial Type Strains, Phase II (KMG-II): from individual species to whole genera.</title>
        <authorList>
            <person name="Goeker M."/>
        </authorList>
    </citation>
    <scope>NUCLEOTIDE SEQUENCE [LARGE SCALE GENOMIC DNA]</scope>
    <source>
        <strain evidence="2 3">DSM 17527</strain>
    </source>
</reference>
<dbReference type="Gene3D" id="3.40.140.10">
    <property type="entry name" value="Cytidine Deaminase, domain 2"/>
    <property type="match status" value="1"/>
</dbReference>
<feature type="domain" description="CMP/dCMP-type deaminase" evidence="1">
    <location>
        <begin position="5"/>
        <end position="128"/>
    </location>
</feature>
<dbReference type="GO" id="GO:0047974">
    <property type="term" value="F:guanosine deaminase activity"/>
    <property type="evidence" value="ECO:0007669"/>
    <property type="project" value="TreeGrafter"/>
</dbReference>
<dbReference type="PANTHER" id="PTHR11079:SF161">
    <property type="entry name" value="CMP_DCMP-TYPE DEAMINASE DOMAIN-CONTAINING PROTEIN"/>
    <property type="match status" value="1"/>
</dbReference>
<dbReference type="SUPFAM" id="SSF53927">
    <property type="entry name" value="Cytidine deaminase-like"/>
    <property type="match status" value="1"/>
</dbReference>
<evidence type="ECO:0000259" key="1">
    <source>
        <dbReference type="PROSITE" id="PS51747"/>
    </source>
</evidence>
<dbReference type="GO" id="GO:0006152">
    <property type="term" value="P:purine nucleoside catabolic process"/>
    <property type="evidence" value="ECO:0007669"/>
    <property type="project" value="TreeGrafter"/>
</dbReference>
<dbReference type="InterPro" id="IPR002125">
    <property type="entry name" value="CMP_dCMP_dom"/>
</dbReference>
<dbReference type="RefSeq" id="WP_148782244.1">
    <property type="nucleotide sequence ID" value="NZ_VNHU01000003.1"/>
</dbReference>